<dbReference type="AlphaFoldDB" id="A0AAC9NNT0"/>
<dbReference type="KEGG" id="fhi:FSC454_08525"/>
<dbReference type="SUPFAM" id="SSF51197">
    <property type="entry name" value="Clavaminate synthase-like"/>
    <property type="match status" value="2"/>
</dbReference>
<proteinExistence type="predicted"/>
<keyword evidence="3" id="KW-1185">Reference proteome</keyword>
<accession>A0AAC9NNT0</accession>
<protein>
    <recommendedName>
        <fullName evidence="4">Phytanoyl-CoA dioxygenase</fullName>
    </recommendedName>
</protein>
<dbReference type="GO" id="GO:0016706">
    <property type="term" value="F:2-oxoglutarate-dependent dioxygenase activity"/>
    <property type="evidence" value="ECO:0007669"/>
    <property type="project" value="UniProtKB-ARBA"/>
</dbReference>
<dbReference type="Pfam" id="PF05721">
    <property type="entry name" value="PhyH"/>
    <property type="match status" value="1"/>
</dbReference>
<dbReference type="PANTHER" id="PTHR20883:SF48">
    <property type="entry name" value="ECTOINE DIOXYGENASE"/>
    <property type="match status" value="1"/>
</dbReference>
<evidence type="ECO:0000313" key="2">
    <source>
        <dbReference type="EMBL" id="APD51115.1"/>
    </source>
</evidence>
<dbReference type="PANTHER" id="PTHR20883">
    <property type="entry name" value="PHYTANOYL-COA DIOXYGENASE DOMAIN CONTAINING 1"/>
    <property type="match status" value="1"/>
</dbReference>
<dbReference type="InterPro" id="IPR008775">
    <property type="entry name" value="Phytyl_CoA_dOase-like"/>
</dbReference>
<evidence type="ECO:0000256" key="1">
    <source>
        <dbReference type="ARBA" id="ARBA00001954"/>
    </source>
</evidence>
<dbReference type="Gene3D" id="2.60.120.620">
    <property type="entry name" value="q2cbj1_9rhob like domain"/>
    <property type="match status" value="3"/>
</dbReference>
<evidence type="ECO:0008006" key="4">
    <source>
        <dbReference type="Google" id="ProtNLM"/>
    </source>
</evidence>
<dbReference type="RefSeq" id="WP_066046118.1">
    <property type="nucleotide sequence ID" value="NZ_CP018093.1"/>
</dbReference>
<evidence type="ECO:0000313" key="3">
    <source>
        <dbReference type="Proteomes" id="UP000182459"/>
    </source>
</evidence>
<reference evidence="2 3" key="1">
    <citation type="submission" date="2016-11" db="EMBL/GenBank/DDBJ databases">
        <authorList>
            <person name="Hagglund E."/>
            <person name="Bystrom M."/>
            <person name="Naslund J."/>
            <person name="Stenberg P."/>
            <person name="Sjodin A."/>
        </authorList>
    </citation>
    <scope>NUCLEOTIDE SEQUENCE [LARGE SCALE GENOMIC DNA]</scope>
    <source>
        <strain evidence="2 3">CCUG 58020</strain>
    </source>
</reference>
<organism evidence="2 3">
    <name type="scientific">Francisella hispaniensis FSC454</name>
    <dbReference type="NCBI Taxonomy" id="1088883"/>
    <lineage>
        <taxon>Bacteria</taxon>
        <taxon>Pseudomonadati</taxon>
        <taxon>Pseudomonadota</taxon>
        <taxon>Gammaproteobacteria</taxon>
        <taxon>Thiotrichales</taxon>
        <taxon>Francisellaceae</taxon>
        <taxon>Francisella</taxon>
    </lineage>
</organism>
<comment type="cofactor">
    <cofactor evidence="1">
        <name>Fe(2+)</name>
        <dbReference type="ChEBI" id="CHEBI:29033"/>
    </cofactor>
</comment>
<name>A0AAC9NNT0_9GAMM</name>
<gene>
    <name evidence="2" type="ORF">FSC454_08525</name>
</gene>
<dbReference type="Proteomes" id="UP000182459">
    <property type="component" value="Chromosome"/>
</dbReference>
<sequence>MTAAKTEQLSQEDLQFFYENGYIGPFDAIIEDEELDNIYKKILEHSRNKNDIHPVYGRYSNRDWYLVYPELLKFAYHPQVLNQLKSIMGENLILWRSNVFYKPPGTGPIGWHQEFGTFSGEDIGNNKPSLLPARENVNIKDLENSLLYSLDMSIPESRPSANNDFWDITLWVALNDISEDMGPLRILPGSHKKRYPIRMKRLVDSDFWQNPFVDIKNKTELVEACNNSNLVLDVDTSNFLEKINIDTYSFEELKKLILDQLESIKGSTTVIDDIDETQIVTFPMKKGSYIIFSEAVMHGSSANTSTKDRLAINFRITPSSTLVYPSRLQGDYVDGFNINLTNHKSILLSGKNMNPNNAISDVDIHKLNS</sequence>
<dbReference type="GO" id="GO:0005506">
    <property type="term" value="F:iron ion binding"/>
    <property type="evidence" value="ECO:0007669"/>
    <property type="project" value="UniProtKB-ARBA"/>
</dbReference>
<dbReference type="EMBL" id="CP018093">
    <property type="protein sequence ID" value="APD51115.1"/>
    <property type="molecule type" value="Genomic_DNA"/>
</dbReference>